<sequence length="332" mass="36165">MKVAFFSAKQYDINAFDAANDGGIDFTHLHPSLDLRTCVLAEGHDAICVFVNDTLDAATLEEIQKLNIKYIALRSAGTNNVDLKKANELGLKVVSVPAYSPEAVAEFAVGLMLTVIRKYHKAYARVRDSNFTLTGLEGFNLQGRTVGLIGTGKIGMCVGRILAKGFQSKVIAYDIKRDEKAAAEAGVEYVDDLDTVLKNSEIISLHAPLLDSTKHIINADALRKMRDGAVLINTSRGGLIDTKALVEALKSGKLRAVALDVYEGEEAYFYQDSSDKVIHDDLLSRLMSFHNVFISGHQAFLTHEALAGIAETTIKNLLQLHAGEECPNEVKA</sequence>
<dbReference type="PANTHER" id="PTHR43026">
    <property type="entry name" value="2-HYDROXYACID DEHYDROGENASE HOMOLOG 1-RELATED"/>
    <property type="match status" value="1"/>
</dbReference>
<keyword evidence="3" id="KW-0520">NAD</keyword>
<name>A0A165MI12_EXIGL</name>
<comment type="similarity">
    <text evidence="1 4">Belongs to the D-isomer specific 2-hydroxyacid dehydrogenase family.</text>
</comment>
<dbReference type="InterPro" id="IPR036291">
    <property type="entry name" value="NAD(P)-bd_dom_sf"/>
</dbReference>
<organism evidence="7 8">
    <name type="scientific">Exidia glandulosa HHB12029</name>
    <dbReference type="NCBI Taxonomy" id="1314781"/>
    <lineage>
        <taxon>Eukaryota</taxon>
        <taxon>Fungi</taxon>
        <taxon>Dikarya</taxon>
        <taxon>Basidiomycota</taxon>
        <taxon>Agaricomycotina</taxon>
        <taxon>Agaricomycetes</taxon>
        <taxon>Auriculariales</taxon>
        <taxon>Exidiaceae</taxon>
        <taxon>Exidia</taxon>
    </lineage>
</organism>
<dbReference type="GO" id="GO:0016616">
    <property type="term" value="F:oxidoreductase activity, acting on the CH-OH group of donors, NAD or NADP as acceptor"/>
    <property type="evidence" value="ECO:0007669"/>
    <property type="project" value="InterPro"/>
</dbReference>
<dbReference type="STRING" id="1314781.A0A165MI12"/>
<feature type="domain" description="D-isomer specific 2-hydroxyacid dehydrogenase catalytic" evidence="5">
    <location>
        <begin position="3"/>
        <end position="331"/>
    </location>
</feature>
<dbReference type="SUPFAM" id="SSF51735">
    <property type="entry name" value="NAD(P)-binding Rossmann-fold domains"/>
    <property type="match status" value="1"/>
</dbReference>
<proteinExistence type="inferred from homology"/>
<evidence type="ECO:0000259" key="6">
    <source>
        <dbReference type="Pfam" id="PF02826"/>
    </source>
</evidence>
<dbReference type="InterPro" id="IPR058205">
    <property type="entry name" value="D-LDH-like"/>
</dbReference>
<gene>
    <name evidence="7" type="ORF">EXIGLDRAFT_725910</name>
</gene>
<keyword evidence="8" id="KW-1185">Reference proteome</keyword>
<evidence type="ECO:0008006" key="9">
    <source>
        <dbReference type="Google" id="ProtNLM"/>
    </source>
</evidence>
<evidence type="ECO:0000256" key="1">
    <source>
        <dbReference type="ARBA" id="ARBA00005854"/>
    </source>
</evidence>
<dbReference type="OrthoDB" id="298012at2759"/>
<evidence type="ECO:0000256" key="2">
    <source>
        <dbReference type="ARBA" id="ARBA00023002"/>
    </source>
</evidence>
<dbReference type="Pfam" id="PF00389">
    <property type="entry name" value="2-Hacid_dh"/>
    <property type="match status" value="1"/>
</dbReference>
<dbReference type="InterPro" id="IPR006140">
    <property type="entry name" value="D-isomer_DH_NAD-bd"/>
</dbReference>
<accession>A0A165MI12</accession>
<keyword evidence="2 4" id="KW-0560">Oxidoreductase</keyword>
<dbReference type="InterPro" id="IPR029753">
    <property type="entry name" value="D-isomer_DH_CS"/>
</dbReference>
<evidence type="ECO:0000259" key="5">
    <source>
        <dbReference type="Pfam" id="PF00389"/>
    </source>
</evidence>
<dbReference type="PANTHER" id="PTHR43026:SF1">
    <property type="entry name" value="2-HYDROXYACID DEHYDROGENASE HOMOLOG 1-RELATED"/>
    <property type="match status" value="1"/>
</dbReference>
<evidence type="ECO:0000313" key="7">
    <source>
        <dbReference type="EMBL" id="KZV99296.1"/>
    </source>
</evidence>
<dbReference type="InterPro" id="IPR006139">
    <property type="entry name" value="D-isomer_2_OHA_DH_cat_dom"/>
</dbReference>
<reference evidence="7 8" key="1">
    <citation type="journal article" date="2016" name="Mol. Biol. Evol.">
        <title>Comparative Genomics of Early-Diverging Mushroom-Forming Fungi Provides Insights into the Origins of Lignocellulose Decay Capabilities.</title>
        <authorList>
            <person name="Nagy L.G."/>
            <person name="Riley R."/>
            <person name="Tritt A."/>
            <person name="Adam C."/>
            <person name="Daum C."/>
            <person name="Floudas D."/>
            <person name="Sun H."/>
            <person name="Yadav J.S."/>
            <person name="Pangilinan J."/>
            <person name="Larsson K.H."/>
            <person name="Matsuura K."/>
            <person name="Barry K."/>
            <person name="Labutti K."/>
            <person name="Kuo R."/>
            <person name="Ohm R.A."/>
            <person name="Bhattacharya S.S."/>
            <person name="Shirouzu T."/>
            <person name="Yoshinaga Y."/>
            <person name="Martin F.M."/>
            <person name="Grigoriev I.V."/>
            <person name="Hibbett D.S."/>
        </authorList>
    </citation>
    <scope>NUCLEOTIDE SEQUENCE [LARGE SCALE GENOMIC DNA]</scope>
    <source>
        <strain evidence="7 8">HHB12029</strain>
    </source>
</reference>
<dbReference type="Proteomes" id="UP000077266">
    <property type="component" value="Unassembled WGS sequence"/>
</dbReference>
<protein>
    <recommendedName>
        <fullName evidence="9">D-lactate dehydrogenase</fullName>
    </recommendedName>
</protein>
<evidence type="ECO:0000313" key="8">
    <source>
        <dbReference type="Proteomes" id="UP000077266"/>
    </source>
</evidence>
<dbReference type="Pfam" id="PF02826">
    <property type="entry name" value="2-Hacid_dh_C"/>
    <property type="match status" value="1"/>
</dbReference>
<dbReference type="PROSITE" id="PS00671">
    <property type="entry name" value="D_2_HYDROXYACID_DH_3"/>
    <property type="match status" value="1"/>
</dbReference>
<dbReference type="EMBL" id="KV425911">
    <property type="protein sequence ID" value="KZV99296.1"/>
    <property type="molecule type" value="Genomic_DNA"/>
</dbReference>
<dbReference type="SUPFAM" id="SSF52283">
    <property type="entry name" value="Formate/glycerate dehydrogenase catalytic domain-like"/>
    <property type="match status" value="1"/>
</dbReference>
<evidence type="ECO:0000256" key="4">
    <source>
        <dbReference type="RuleBase" id="RU003719"/>
    </source>
</evidence>
<dbReference type="FunCoup" id="A0A165MI12">
    <property type="interactions" value="30"/>
</dbReference>
<evidence type="ECO:0000256" key="3">
    <source>
        <dbReference type="ARBA" id="ARBA00023027"/>
    </source>
</evidence>
<dbReference type="GO" id="GO:0051287">
    <property type="term" value="F:NAD binding"/>
    <property type="evidence" value="ECO:0007669"/>
    <property type="project" value="InterPro"/>
</dbReference>
<dbReference type="CDD" id="cd12183">
    <property type="entry name" value="LDH_like_2"/>
    <property type="match status" value="1"/>
</dbReference>
<dbReference type="Gene3D" id="3.40.50.720">
    <property type="entry name" value="NAD(P)-binding Rossmann-like Domain"/>
    <property type="match status" value="2"/>
</dbReference>
<feature type="domain" description="D-isomer specific 2-hydroxyacid dehydrogenase NAD-binding" evidence="6">
    <location>
        <begin position="109"/>
        <end position="299"/>
    </location>
</feature>
<dbReference type="InParanoid" id="A0A165MI12"/>
<dbReference type="AlphaFoldDB" id="A0A165MI12"/>